<keyword evidence="2" id="KW-0472">Membrane</keyword>
<accession>A0A0N5CVF6</accession>
<evidence type="ECO:0000313" key="5">
    <source>
        <dbReference type="WBParaSite" id="TCLT_0000428701-mRNA-1"/>
    </source>
</evidence>
<evidence type="ECO:0000313" key="3">
    <source>
        <dbReference type="EMBL" id="VDN01365.1"/>
    </source>
</evidence>
<reference evidence="3 4" key="2">
    <citation type="submission" date="2018-11" db="EMBL/GenBank/DDBJ databases">
        <authorList>
            <consortium name="Pathogen Informatics"/>
        </authorList>
    </citation>
    <scope>NUCLEOTIDE SEQUENCE [LARGE SCALE GENOMIC DNA]</scope>
</reference>
<keyword evidence="2" id="KW-0812">Transmembrane</keyword>
<protein>
    <submittedName>
        <fullName evidence="5">ANK_REP_REGION domain-containing protein</fullName>
    </submittedName>
</protein>
<proteinExistence type="predicted"/>
<reference evidence="5" key="1">
    <citation type="submission" date="2017-02" db="UniProtKB">
        <authorList>
            <consortium name="WormBaseParasite"/>
        </authorList>
    </citation>
    <scope>IDENTIFICATION</scope>
</reference>
<feature type="transmembrane region" description="Helical" evidence="2">
    <location>
        <begin position="18"/>
        <end position="36"/>
    </location>
</feature>
<dbReference type="Proteomes" id="UP000276776">
    <property type="component" value="Unassembled WGS sequence"/>
</dbReference>
<feature type="compositionally biased region" description="Basic and acidic residues" evidence="1">
    <location>
        <begin position="316"/>
        <end position="325"/>
    </location>
</feature>
<feature type="region of interest" description="Disordered" evidence="1">
    <location>
        <begin position="315"/>
        <end position="375"/>
    </location>
</feature>
<evidence type="ECO:0000256" key="2">
    <source>
        <dbReference type="SAM" id="Phobius"/>
    </source>
</evidence>
<evidence type="ECO:0000256" key="1">
    <source>
        <dbReference type="SAM" id="MobiDB-lite"/>
    </source>
</evidence>
<keyword evidence="2" id="KW-1133">Transmembrane helix</keyword>
<gene>
    <name evidence="3" type="ORF">TCLT_LOCUS4276</name>
</gene>
<dbReference type="OrthoDB" id="5867073at2759"/>
<sequence length="412" mass="46724">MGRCQYAIDSLPAFTPQLIAFLLAVLEFVVVLFAYISRETYRKKTFYGREDFEDIPEDEKMDHEGAIMGKNNEELRIVQSADRSVEMDAGTVTAPTASGVKVMVRRRKARNAISLSHFNYARNTGHGEPQATRMMSDAEDNTAIHFTLDVDRTARGFEFIHVLQKSIKEVEEFKNIKSKLSDDAADRLCEFVIHKMRTVLEESTQRKWIVHAAIQNKRWKVSGLENLLEKGGDIRMQQMLRVTTQGPMAPIIILAYMVVDVSAAQVVRPYGTSSLAPFAMVSRRSRSKIPLESATQSVSRYFFYTQHTMSSNPSEKLLDVVDSRARSRGSKKKDMARGSSTSGKFAHTVPRSAVYSNSRQKKKSTPYEPKKGYNLRNVAPTRRAFLIDTETRSRFPSFHNTEKLPIDSTQSE</sequence>
<keyword evidence="4" id="KW-1185">Reference proteome</keyword>
<name>A0A0N5CVF6_THECL</name>
<organism evidence="5">
    <name type="scientific">Thelazia callipaeda</name>
    <name type="common">Oriental eyeworm</name>
    <name type="synonym">Parasitic nematode</name>
    <dbReference type="NCBI Taxonomy" id="103827"/>
    <lineage>
        <taxon>Eukaryota</taxon>
        <taxon>Metazoa</taxon>
        <taxon>Ecdysozoa</taxon>
        <taxon>Nematoda</taxon>
        <taxon>Chromadorea</taxon>
        <taxon>Rhabditida</taxon>
        <taxon>Spirurina</taxon>
        <taxon>Spiruromorpha</taxon>
        <taxon>Thelazioidea</taxon>
        <taxon>Thelaziidae</taxon>
        <taxon>Thelazia</taxon>
    </lineage>
</organism>
<feature type="region of interest" description="Disordered" evidence="1">
    <location>
        <begin position="389"/>
        <end position="412"/>
    </location>
</feature>
<dbReference type="OMA" id="AYMIEID"/>
<dbReference type="EMBL" id="UYYF01004282">
    <property type="protein sequence ID" value="VDN01365.1"/>
    <property type="molecule type" value="Genomic_DNA"/>
</dbReference>
<evidence type="ECO:0000313" key="4">
    <source>
        <dbReference type="Proteomes" id="UP000276776"/>
    </source>
</evidence>
<dbReference type="WBParaSite" id="TCLT_0000428701-mRNA-1">
    <property type="protein sequence ID" value="TCLT_0000428701-mRNA-1"/>
    <property type="gene ID" value="TCLT_0000428701"/>
</dbReference>
<dbReference type="AlphaFoldDB" id="A0A0N5CVF6"/>